<comment type="caution">
    <text evidence="1">The sequence shown here is derived from an EMBL/GenBank/DDBJ whole genome shotgun (WGS) entry which is preliminary data.</text>
</comment>
<accession>A0ABR0PNG0</accession>
<dbReference type="Proteomes" id="UP001358586">
    <property type="component" value="Chromosome 6"/>
</dbReference>
<evidence type="ECO:0000313" key="1">
    <source>
        <dbReference type="EMBL" id="KAK5825962.1"/>
    </source>
</evidence>
<reference evidence="1 2" key="1">
    <citation type="submission" date="2023-03" db="EMBL/GenBank/DDBJ databases">
        <title>WGS of Gossypium arboreum.</title>
        <authorList>
            <person name="Yu D."/>
        </authorList>
    </citation>
    <scope>NUCLEOTIDE SEQUENCE [LARGE SCALE GENOMIC DNA]</scope>
    <source>
        <tissue evidence="1">Leaf</tissue>
    </source>
</reference>
<gene>
    <name evidence="1" type="ORF">PVK06_020856</name>
</gene>
<name>A0ABR0PNG0_GOSAR</name>
<sequence length="114" mass="12527">MENALDVDGICFLLVIEYGGGVRVDDDPNTKKVRFKEDNNGEITDMLVETRASSSISWKDKLLGTNPGDLNKVGVVSSGFSVDVDLEILEGDIHRSMVNGIPTIDFSERIQQIL</sequence>
<evidence type="ECO:0000313" key="2">
    <source>
        <dbReference type="Proteomes" id="UP001358586"/>
    </source>
</evidence>
<dbReference type="EMBL" id="JARKNE010000006">
    <property type="protein sequence ID" value="KAK5825962.1"/>
    <property type="molecule type" value="Genomic_DNA"/>
</dbReference>
<organism evidence="1 2">
    <name type="scientific">Gossypium arboreum</name>
    <name type="common">Tree cotton</name>
    <name type="synonym">Gossypium nanking</name>
    <dbReference type="NCBI Taxonomy" id="29729"/>
    <lineage>
        <taxon>Eukaryota</taxon>
        <taxon>Viridiplantae</taxon>
        <taxon>Streptophyta</taxon>
        <taxon>Embryophyta</taxon>
        <taxon>Tracheophyta</taxon>
        <taxon>Spermatophyta</taxon>
        <taxon>Magnoliopsida</taxon>
        <taxon>eudicotyledons</taxon>
        <taxon>Gunneridae</taxon>
        <taxon>Pentapetalae</taxon>
        <taxon>rosids</taxon>
        <taxon>malvids</taxon>
        <taxon>Malvales</taxon>
        <taxon>Malvaceae</taxon>
        <taxon>Malvoideae</taxon>
        <taxon>Gossypium</taxon>
    </lineage>
</organism>
<proteinExistence type="predicted"/>
<keyword evidence="2" id="KW-1185">Reference proteome</keyword>
<protein>
    <submittedName>
        <fullName evidence="1">Uncharacterized protein</fullName>
    </submittedName>
</protein>